<protein>
    <submittedName>
        <fullName evidence="1">Uncharacterized protein</fullName>
    </submittedName>
</protein>
<dbReference type="EMBL" id="CP016809">
    <property type="protein sequence ID" value="ANY71649.1"/>
    <property type="molecule type" value="Genomic_DNA"/>
</dbReference>
<dbReference type="KEGG" id="pib:BBD41_03105"/>
<reference evidence="1" key="1">
    <citation type="submission" date="2016-08" db="EMBL/GenBank/DDBJ databases">
        <title>Complete Genome Seqeunce of Paenibacillus sp. nov. IHBB 9852 from high altitute lake of Indian trans-Himalayas.</title>
        <authorList>
            <person name="Kiran S."/>
            <person name="Swarnkar M.K."/>
            <person name="Rana A."/>
            <person name="Tewari R."/>
            <person name="Gulati A."/>
        </authorList>
    </citation>
    <scope>NUCLEOTIDE SEQUENCE [LARGE SCALE GENOMIC DNA]</scope>
    <source>
        <strain evidence="1">IHBB 9852</strain>
    </source>
</reference>
<accession>A0A1B2DVA2</accession>
<gene>
    <name evidence="1" type="ORF">BBD41_03105</name>
</gene>
<organism evidence="1">
    <name type="scientific">Paenibacillus ihbetae</name>
    <dbReference type="NCBI Taxonomy" id="1870820"/>
    <lineage>
        <taxon>Bacteria</taxon>
        <taxon>Bacillati</taxon>
        <taxon>Bacillota</taxon>
        <taxon>Bacilli</taxon>
        <taxon>Bacillales</taxon>
        <taxon>Paenibacillaceae</taxon>
        <taxon>Paenibacillus</taxon>
    </lineage>
</organism>
<sequence length="63" mass="7290">MARIQNKLMVELYPTVQDVCEVISAVGTYYQGQEVEYLSSIQRAITKRLEVISNHKETTKQEE</sequence>
<proteinExistence type="predicted"/>
<dbReference type="AlphaFoldDB" id="A0A1B2DVA2"/>
<name>A0A1B2DVA2_9BACL</name>
<evidence type="ECO:0000313" key="1">
    <source>
        <dbReference type="EMBL" id="ANY71649.1"/>
    </source>
</evidence>